<reference evidence="1 2" key="1">
    <citation type="journal article" date="2018" name="Sci. Rep.">
        <title>Genomic signatures of local adaptation to the degree of environmental predictability in rotifers.</title>
        <authorList>
            <person name="Franch-Gras L."/>
            <person name="Hahn C."/>
            <person name="Garcia-Roger E.M."/>
            <person name="Carmona M.J."/>
            <person name="Serra M."/>
            <person name="Gomez A."/>
        </authorList>
    </citation>
    <scope>NUCLEOTIDE SEQUENCE [LARGE SCALE GENOMIC DNA]</scope>
    <source>
        <strain evidence="1">HYR1</strain>
    </source>
</reference>
<keyword evidence="2" id="KW-1185">Reference proteome</keyword>
<organism evidence="1 2">
    <name type="scientific">Brachionus plicatilis</name>
    <name type="common">Marine rotifer</name>
    <name type="synonym">Brachionus muelleri</name>
    <dbReference type="NCBI Taxonomy" id="10195"/>
    <lineage>
        <taxon>Eukaryota</taxon>
        <taxon>Metazoa</taxon>
        <taxon>Spiralia</taxon>
        <taxon>Gnathifera</taxon>
        <taxon>Rotifera</taxon>
        <taxon>Eurotatoria</taxon>
        <taxon>Monogononta</taxon>
        <taxon>Pseudotrocha</taxon>
        <taxon>Ploima</taxon>
        <taxon>Brachionidae</taxon>
        <taxon>Brachionus</taxon>
    </lineage>
</organism>
<protein>
    <submittedName>
        <fullName evidence="1">Uncharacterized protein</fullName>
    </submittedName>
</protein>
<comment type="caution">
    <text evidence="1">The sequence shown here is derived from an EMBL/GenBank/DDBJ whole genome shotgun (WGS) entry which is preliminary data.</text>
</comment>
<accession>A0A3M7QVX1</accession>
<name>A0A3M7QVX1_BRAPC</name>
<evidence type="ECO:0000313" key="2">
    <source>
        <dbReference type="Proteomes" id="UP000276133"/>
    </source>
</evidence>
<proteinExistence type="predicted"/>
<evidence type="ECO:0000313" key="1">
    <source>
        <dbReference type="EMBL" id="RNA15510.1"/>
    </source>
</evidence>
<sequence>MLFFHDIFLVKPTDLVKSQTFKSESLKVKGKSRPPKKLVGTAIHLSESQSYDFLPFQASFGYLNVDFEFVFKHILSFLKNTKILDIKY</sequence>
<dbReference type="AlphaFoldDB" id="A0A3M7QVX1"/>
<gene>
    <name evidence="1" type="ORF">BpHYR1_026280</name>
</gene>
<dbReference type="Proteomes" id="UP000276133">
    <property type="component" value="Unassembled WGS sequence"/>
</dbReference>
<dbReference type="EMBL" id="REGN01004933">
    <property type="protein sequence ID" value="RNA15510.1"/>
    <property type="molecule type" value="Genomic_DNA"/>
</dbReference>